<evidence type="ECO:0000313" key="16">
    <source>
        <dbReference type="Proteomes" id="UP000283509"/>
    </source>
</evidence>
<feature type="compositionally biased region" description="Polar residues" evidence="13">
    <location>
        <begin position="462"/>
        <end position="472"/>
    </location>
</feature>
<evidence type="ECO:0000256" key="6">
    <source>
        <dbReference type="ARBA" id="ARBA00022553"/>
    </source>
</evidence>
<dbReference type="SUPFAM" id="SSF57850">
    <property type="entry name" value="RING/U-box"/>
    <property type="match status" value="1"/>
</dbReference>
<dbReference type="InterPro" id="IPR013083">
    <property type="entry name" value="Znf_RING/FYVE/PHD"/>
</dbReference>
<comment type="pathway">
    <text evidence="3">Protein modification; protein ubiquitination.</text>
</comment>
<keyword evidence="6" id="KW-0597">Phosphoprotein</keyword>
<dbReference type="STRING" id="6689.A0A3R7PTJ4"/>
<dbReference type="InterPro" id="IPR044288">
    <property type="entry name" value="ZNF598/HEL2"/>
</dbReference>
<evidence type="ECO:0000256" key="11">
    <source>
        <dbReference type="ARBA" id="ARBA00035113"/>
    </source>
</evidence>
<dbReference type="EMBL" id="QCYY01001623">
    <property type="protein sequence ID" value="ROT76669.1"/>
    <property type="molecule type" value="Genomic_DNA"/>
</dbReference>
<dbReference type="GO" id="GO:0072344">
    <property type="term" value="P:rescue of stalled ribosome"/>
    <property type="evidence" value="ECO:0007669"/>
    <property type="project" value="InterPro"/>
</dbReference>
<dbReference type="PANTHER" id="PTHR22938:SF0">
    <property type="entry name" value="E3 UBIQUITIN-PROTEIN LIGASE ZNF598"/>
    <property type="match status" value="1"/>
</dbReference>
<dbReference type="GO" id="GO:0008270">
    <property type="term" value="F:zinc ion binding"/>
    <property type="evidence" value="ECO:0007669"/>
    <property type="project" value="UniProtKB-KW"/>
</dbReference>
<feature type="region of interest" description="Disordered" evidence="13">
    <location>
        <begin position="259"/>
        <end position="351"/>
    </location>
</feature>
<accession>A0A3R7PTJ4</accession>
<feature type="region of interest" description="Disordered" evidence="13">
    <location>
        <begin position="736"/>
        <end position="765"/>
    </location>
</feature>
<gene>
    <name evidence="15" type="ORF">C7M84_004733</name>
</gene>
<dbReference type="CDD" id="cd16615">
    <property type="entry name" value="RING-HC_ZNF598"/>
    <property type="match status" value="1"/>
</dbReference>
<dbReference type="InterPro" id="IPR013087">
    <property type="entry name" value="Znf_C2H2_type"/>
</dbReference>
<evidence type="ECO:0000256" key="1">
    <source>
        <dbReference type="ARBA" id="ARBA00000900"/>
    </source>
</evidence>
<dbReference type="GO" id="GO:0005737">
    <property type="term" value="C:cytoplasm"/>
    <property type="evidence" value="ECO:0007669"/>
    <property type="project" value="UniProtKB-SubCell"/>
</dbReference>
<feature type="compositionally biased region" description="Low complexity" evidence="13">
    <location>
        <begin position="509"/>
        <end position="521"/>
    </location>
</feature>
<dbReference type="AlphaFoldDB" id="A0A3R7PTJ4"/>
<feature type="compositionally biased region" description="Gly residues" evidence="13">
    <location>
        <begin position="442"/>
        <end position="456"/>
    </location>
</feature>
<feature type="compositionally biased region" description="Polar residues" evidence="13">
    <location>
        <begin position="418"/>
        <end position="432"/>
    </location>
</feature>
<dbReference type="InterPro" id="IPR041888">
    <property type="entry name" value="RING-HC_ZNF598/HEL2"/>
</dbReference>
<feature type="region of interest" description="Disordered" evidence="13">
    <location>
        <begin position="924"/>
        <end position="949"/>
    </location>
</feature>
<feature type="compositionally biased region" description="Basic and acidic residues" evidence="13">
    <location>
        <begin position="263"/>
        <end position="300"/>
    </location>
</feature>
<dbReference type="OrthoDB" id="3838338at2759"/>
<dbReference type="GO" id="GO:0043022">
    <property type="term" value="F:ribosome binding"/>
    <property type="evidence" value="ECO:0007669"/>
    <property type="project" value="TreeGrafter"/>
</dbReference>
<reference evidence="15 16" key="2">
    <citation type="submission" date="2019-01" db="EMBL/GenBank/DDBJ databases">
        <title>The decoding of complex shrimp genome reveals the adaptation for benthos swimmer, frequently molting mechanism and breeding impact on genome.</title>
        <authorList>
            <person name="Sun Y."/>
            <person name="Gao Y."/>
            <person name="Yu Y."/>
        </authorList>
    </citation>
    <scope>NUCLEOTIDE SEQUENCE [LARGE SCALE GENOMIC DNA]</scope>
    <source>
        <tissue evidence="15">Muscle</tissue>
    </source>
</reference>
<feature type="compositionally biased region" description="Gly residues" evidence="13">
    <location>
        <begin position="333"/>
        <end position="347"/>
    </location>
</feature>
<evidence type="ECO:0000259" key="14">
    <source>
        <dbReference type="PROSITE" id="PS50089"/>
    </source>
</evidence>
<feature type="region of interest" description="Disordered" evidence="13">
    <location>
        <begin position="493"/>
        <end position="573"/>
    </location>
</feature>
<comment type="catalytic activity">
    <reaction evidence="1">
        <text>S-ubiquitinyl-[E2 ubiquitin-conjugating enzyme]-L-cysteine + [acceptor protein]-L-lysine = [E2 ubiquitin-conjugating enzyme]-L-cysteine + N(6)-ubiquitinyl-[acceptor protein]-L-lysine.</text>
        <dbReference type="EC" id="2.3.2.27"/>
    </reaction>
</comment>
<evidence type="ECO:0000256" key="4">
    <source>
        <dbReference type="ARBA" id="ARBA00012483"/>
    </source>
</evidence>
<name>A0A3R7PTJ4_PENVA</name>
<proteinExistence type="inferred from homology"/>
<evidence type="ECO:0000256" key="10">
    <source>
        <dbReference type="ARBA" id="ARBA00022833"/>
    </source>
</evidence>
<feature type="region of interest" description="Disordered" evidence="13">
    <location>
        <begin position="387"/>
        <end position="480"/>
    </location>
</feature>
<dbReference type="InterPro" id="IPR057634">
    <property type="entry name" value="PAH_ZNF598/HEL2"/>
</dbReference>
<keyword evidence="7" id="KW-0808">Transferase</keyword>
<dbReference type="SMART" id="SM00355">
    <property type="entry name" value="ZnF_C2H2"/>
    <property type="match status" value="4"/>
</dbReference>
<evidence type="ECO:0000256" key="13">
    <source>
        <dbReference type="SAM" id="MobiDB-lite"/>
    </source>
</evidence>
<dbReference type="PANTHER" id="PTHR22938">
    <property type="entry name" value="ZINC FINGER PROTEIN 598"/>
    <property type="match status" value="1"/>
</dbReference>
<keyword evidence="16" id="KW-1185">Reference proteome</keyword>
<dbReference type="Pfam" id="PF23208">
    <property type="entry name" value="zf_C2H2_ZNF598"/>
    <property type="match status" value="1"/>
</dbReference>
<comment type="caution">
    <text evidence="15">The sequence shown here is derived from an EMBL/GenBank/DDBJ whole genome shotgun (WGS) entry which is preliminary data.</text>
</comment>
<dbReference type="InterPro" id="IPR001841">
    <property type="entry name" value="Znf_RING"/>
</dbReference>
<comment type="similarity">
    <text evidence="11">Belongs to the ZNF598/HEL2 family.</text>
</comment>
<dbReference type="PROSITE" id="PS00028">
    <property type="entry name" value="ZINC_FINGER_C2H2_1"/>
    <property type="match status" value="1"/>
</dbReference>
<dbReference type="Gene3D" id="3.30.40.10">
    <property type="entry name" value="Zinc/RING finger domain, C3HC4 (zinc finger)"/>
    <property type="match status" value="1"/>
</dbReference>
<keyword evidence="10" id="KW-0862">Zinc</keyword>
<evidence type="ECO:0000256" key="7">
    <source>
        <dbReference type="ARBA" id="ARBA00022679"/>
    </source>
</evidence>
<evidence type="ECO:0000256" key="5">
    <source>
        <dbReference type="ARBA" id="ARBA00022490"/>
    </source>
</evidence>
<protein>
    <recommendedName>
        <fullName evidence="4">RING-type E3 ubiquitin transferase</fullName>
        <ecNumber evidence="4">2.3.2.27</ecNumber>
    </recommendedName>
</protein>
<reference evidence="15 16" key="1">
    <citation type="submission" date="2018-04" db="EMBL/GenBank/DDBJ databases">
        <authorList>
            <person name="Zhang X."/>
            <person name="Yuan J."/>
            <person name="Li F."/>
            <person name="Xiang J."/>
        </authorList>
    </citation>
    <scope>NUCLEOTIDE SEQUENCE [LARGE SCALE GENOMIC DNA]</scope>
    <source>
        <tissue evidence="15">Muscle</tissue>
    </source>
</reference>
<dbReference type="InterPro" id="IPR059042">
    <property type="entry name" value="Znf_C2H2_ZNF598"/>
</dbReference>
<sequence length="949" mass="103755">MSSKGRVSRVESATEEEEVCVVCFRPVETYSIGECDHPVCFECSTRMRVLCGRNECPICRKNMAKVVFTRNVVSFMSINTRNMLYERRYAIYFESEAVMKAYDLLMEHSCPLCKDIPPFKNFAMLKDHMRKNHELFYCELCVDHLKIFTGERRSYTRSQLAQHRRKGDTDDTSHRGHPLCEFCDARFMDNDELFRHLRRDHFFCHIYHYLCEEGGCQEEQFTSVFRTKLDLQAHMAQNHSSNLSKQAARQARTLDIEFTLNHRQQDSSRHDERGMRGGRGGRDGRGRGGRRDRDRDREYEEQQLPDDMDSRPPVTQHSIDINCVQDFPSLNGTGPGSGGEAGGGGGNRSMASHLAKQNRFTVRASGRGRSVLDEEFPSLGSTSVTVSTAQATAQSPTSPTTSVHLKVNTKKAVRDGQNAGQRSSNVSIQYNRTVPAAANGPQGSGAEGEGGNGAGPRIGVISHSSNITLRSKANNKAKSKGLEEDFPALSVSTKTTNAGMGSSGWGSTAAAPAPSMPASAPVNISKNMKKDFPALGPSAGAPSVAPPSKPGKKLNPKDFPSLAPNPESQTHMKNYHGRSSVTIPVSNAWTHTVDQVPKASDGNEPSSSKSKKKKKGSNKSAADVTSNSSANSNQSSSNSTSNSVSNGPAKPSTKKKPVGLHNIFDDDSDEDAVTMDLSMGKLGDYQSMAPVTSSNLNMITSDMVNERKKSELKIGTLRAPPPKLDNDDAFPTLGGSFSPSPLATSTWSSPAKSTAPPGFSSKPKVPPGFSATDMTFTSSSGEKFAISPTSEAAVSTSAFTAQPTTTYTFQLPPRFELRNKRLIKTIHDECKGDEDKFDCFKMLAGQLRSGDLSGHMYYEQCREVMGKAIFHKILPELLVLLPDIKKQQEVLAAYRKVDGGRGCSTVFAVCVVCQQVLSQDDYSEHMDNHDQNASDFPSLGKPAPHRFQK</sequence>
<feature type="compositionally biased region" description="Polar residues" evidence="13">
    <location>
        <begin position="736"/>
        <end position="752"/>
    </location>
</feature>
<dbReference type="Pfam" id="PF23202">
    <property type="entry name" value="PAH_ZNF598"/>
    <property type="match status" value="1"/>
</dbReference>
<evidence type="ECO:0000256" key="9">
    <source>
        <dbReference type="ARBA" id="ARBA00022771"/>
    </source>
</evidence>
<feature type="compositionally biased region" description="Low complexity" evidence="13">
    <location>
        <begin position="626"/>
        <end position="646"/>
    </location>
</feature>
<evidence type="ECO:0000256" key="3">
    <source>
        <dbReference type="ARBA" id="ARBA00004906"/>
    </source>
</evidence>
<keyword evidence="9 12" id="KW-0863">Zinc-finger</keyword>
<feature type="region of interest" description="Disordered" evidence="13">
    <location>
        <begin position="595"/>
        <end position="670"/>
    </location>
</feature>
<dbReference type="Pfam" id="PF25447">
    <property type="entry name" value="RING_ZNF598"/>
    <property type="match status" value="1"/>
</dbReference>
<organism evidence="15 16">
    <name type="scientific">Penaeus vannamei</name>
    <name type="common">Whiteleg shrimp</name>
    <name type="synonym">Litopenaeus vannamei</name>
    <dbReference type="NCBI Taxonomy" id="6689"/>
    <lineage>
        <taxon>Eukaryota</taxon>
        <taxon>Metazoa</taxon>
        <taxon>Ecdysozoa</taxon>
        <taxon>Arthropoda</taxon>
        <taxon>Crustacea</taxon>
        <taxon>Multicrustacea</taxon>
        <taxon>Malacostraca</taxon>
        <taxon>Eumalacostraca</taxon>
        <taxon>Eucarida</taxon>
        <taxon>Decapoda</taxon>
        <taxon>Dendrobranchiata</taxon>
        <taxon>Penaeoidea</taxon>
        <taxon>Penaeidae</taxon>
        <taxon>Penaeus</taxon>
    </lineage>
</organism>
<feature type="compositionally biased region" description="Low complexity" evidence="13">
    <location>
        <begin position="387"/>
        <end position="403"/>
    </location>
</feature>
<keyword evidence="5" id="KW-0963">Cytoplasm</keyword>
<evidence type="ECO:0000256" key="8">
    <source>
        <dbReference type="ARBA" id="ARBA00022723"/>
    </source>
</evidence>
<dbReference type="EC" id="2.3.2.27" evidence="4"/>
<evidence type="ECO:0000313" key="15">
    <source>
        <dbReference type="EMBL" id="ROT76669.1"/>
    </source>
</evidence>
<keyword evidence="8" id="KW-0479">Metal-binding</keyword>
<evidence type="ECO:0000256" key="2">
    <source>
        <dbReference type="ARBA" id="ARBA00004496"/>
    </source>
</evidence>
<dbReference type="GO" id="GO:0016567">
    <property type="term" value="P:protein ubiquitination"/>
    <property type="evidence" value="ECO:0007669"/>
    <property type="project" value="TreeGrafter"/>
</dbReference>
<comment type="subcellular location">
    <subcellularLocation>
        <location evidence="2">Cytoplasm</location>
    </subcellularLocation>
</comment>
<evidence type="ECO:0000256" key="12">
    <source>
        <dbReference type="PROSITE-ProRule" id="PRU00175"/>
    </source>
</evidence>
<dbReference type="GO" id="GO:0061630">
    <property type="term" value="F:ubiquitin protein ligase activity"/>
    <property type="evidence" value="ECO:0007669"/>
    <property type="project" value="UniProtKB-EC"/>
</dbReference>
<feature type="domain" description="RING-type" evidence="14">
    <location>
        <begin position="20"/>
        <end position="60"/>
    </location>
</feature>
<dbReference type="PROSITE" id="PS50089">
    <property type="entry name" value="ZF_RING_2"/>
    <property type="match status" value="1"/>
</dbReference>
<dbReference type="Proteomes" id="UP000283509">
    <property type="component" value="Unassembled WGS sequence"/>
</dbReference>